<dbReference type="OrthoDB" id="2066462at2"/>
<dbReference type="RefSeq" id="WP_117327744.1">
    <property type="nucleotide sequence ID" value="NZ_QVTE01000046.1"/>
</dbReference>
<keyword evidence="2" id="KW-1185">Reference proteome</keyword>
<proteinExistence type="predicted"/>
<evidence type="ECO:0000313" key="2">
    <source>
        <dbReference type="Proteomes" id="UP000264541"/>
    </source>
</evidence>
<sequence length="68" mass="7708">MHREAIVTRVECPACGHRLMDKKDGAIGKVQVKCQKSKHVWEVDLGTDEFKQVSGKPITRRKGDYKSP</sequence>
<dbReference type="AlphaFoldDB" id="A0A372LKG6"/>
<organism evidence="1 2">
    <name type="scientific">Peribacillus saganii</name>
    <dbReference type="NCBI Taxonomy" id="2303992"/>
    <lineage>
        <taxon>Bacteria</taxon>
        <taxon>Bacillati</taxon>
        <taxon>Bacillota</taxon>
        <taxon>Bacilli</taxon>
        <taxon>Bacillales</taxon>
        <taxon>Bacillaceae</taxon>
        <taxon>Peribacillus</taxon>
    </lineage>
</organism>
<comment type="caution">
    <text evidence="1">The sequence shown here is derived from an EMBL/GenBank/DDBJ whole genome shotgun (WGS) entry which is preliminary data.</text>
</comment>
<dbReference type="Proteomes" id="UP000264541">
    <property type="component" value="Unassembled WGS sequence"/>
</dbReference>
<reference evidence="1 2" key="1">
    <citation type="submission" date="2018-08" db="EMBL/GenBank/DDBJ databases">
        <title>Bacillus chawlae sp. nov., Bacillus glennii sp. nov., and Bacillus saganii sp. nov. Isolated from the Vehicle Assembly Building at Kennedy Space Center where the Viking Spacecraft were Assembled.</title>
        <authorList>
            <person name="Seuylemezian A."/>
            <person name="Vaishampayan P."/>
        </authorList>
    </citation>
    <scope>NUCLEOTIDE SEQUENCE [LARGE SCALE GENOMIC DNA]</scope>
    <source>
        <strain evidence="1 2">V47-23a</strain>
    </source>
</reference>
<protein>
    <submittedName>
        <fullName evidence="1">Uncharacterized protein</fullName>
    </submittedName>
</protein>
<dbReference type="EMBL" id="QVTE01000046">
    <property type="protein sequence ID" value="RFU67137.1"/>
    <property type="molecule type" value="Genomic_DNA"/>
</dbReference>
<name>A0A372LKG6_9BACI</name>
<gene>
    <name evidence="1" type="ORF">D0469_16100</name>
</gene>
<evidence type="ECO:0000313" key="1">
    <source>
        <dbReference type="EMBL" id="RFU67137.1"/>
    </source>
</evidence>
<accession>A0A372LKG6</accession>